<reference evidence="1 2" key="1">
    <citation type="journal article" date="2021" name="BMC Genomics">
        <title>Telomere-to-telomere genome assembly of asparaginase-producing Trichoderma simmonsii.</title>
        <authorList>
            <person name="Chung D."/>
            <person name="Kwon Y.M."/>
            <person name="Yang Y."/>
        </authorList>
    </citation>
    <scope>NUCLEOTIDE SEQUENCE [LARGE SCALE GENOMIC DNA]</scope>
    <source>
        <strain evidence="1 2">GH-Sj1</strain>
    </source>
</reference>
<gene>
    <name evidence="1" type="ORF">H0G86_012005</name>
</gene>
<dbReference type="EMBL" id="CP075870">
    <property type="protein sequence ID" value="QYT05109.1"/>
    <property type="molecule type" value="Genomic_DNA"/>
</dbReference>
<accession>A0A8G0PQH6</accession>
<organism evidence="1 2">
    <name type="scientific">Trichoderma simmonsii</name>
    <dbReference type="NCBI Taxonomy" id="1491479"/>
    <lineage>
        <taxon>Eukaryota</taxon>
        <taxon>Fungi</taxon>
        <taxon>Dikarya</taxon>
        <taxon>Ascomycota</taxon>
        <taxon>Pezizomycotina</taxon>
        <taxon>Sordariomycetes</taxon>
        <taxon>Hypocreomycetidae</taxon>
        <taxon>Hypocreales</taxon>
        <taxon>Hypocreaceae</taxon>
        <taxon>Trichoderma</taxon>
    </lineage>
</organism>
<name>A0A8G0PQH6_9HYPO</name>
<evidence type="ECO:0000313" key="1">
    <source>
        <dbReference type="EMBL" id="QYT05109.1"/>
    </source>
</evidence>
<protein>
    <submittedName>
        <fullName evidence="1">Uncharacterized protein</fullName>
    </submittedName>
</protein>
<proteinExistence type="predicted"/>
<sequence length="191" mass="21194">MARLNADTNTDIAEQAKMLLPDRLPVSDLITLPAEHLNALIEEVLPADSKRFVKYMSERRLGLGCISARPGFGKTTELAVGTLAMTATLGQIYGTAPTHVATDNFAVRLDLISKRVTQRLNYGKANRETTRARRALVIRGYLNTEEYGAFLNALRIRDEKIVFTLHEVDSKIVFEVHALMAVEEPVHPAHG</sequence>
<dbReference type="AlphaFoldDB" id="A0A8G0PQH6"/>
<dbReference type="Proteomes" id="UP000826661">
    <property type="component" value="Chromosome VII"/>
</dbReference>
<keyword evidence="2" id="KW-1185">Reference proteome</keyword>
<evidence type="ECO:0000313" key="2">
    <source>
        <dbReference type="Proteomes" id="UP000826661"/>
    </source>
</evidence>